<dbReference type="RefSeq" id="WP_176809479.1">
    <property type="nucleotide sequence ID" value="NZ_CP055306.1"/>
</dbReference>
<accession>A0A7D5HT61</accession>
<dbReference type="Proteomes" id="UP000509660">
    <property type="component" value="Chromosome"/>
</dbReference>
<protein>
    <submittedName>
        <fullName evidence="1">Tetratricopeptide repeat protein</fullName>
    </submittedName>
</protein>
<dbReference type="SUPFAM" id="SSF48452">
    <property type="entry name" value="TPR-like"/>
    <property type="match status" value="1"/>
</dbReference>
<keyword evidence="2" id="KW-1185">Reference proteome</keyword>
<dbReference type="EMBL" id="CP055306">
    <property type="protein sequence ID" value="QLB39816.1"/>
    <property type="molecule type" value="Genomic_DNA"/>
</dbReference>
<reference evidence="1 2" key="1">
    <citation type="submission" date="2020-06" db="EMBL/GenBank/DDBJ databases">
        <title>Mannheimia pernigra sp. nov. isolated from bovine respiratory tract.</title>
        <authorList>
            <person name="Kuhnert P."/>
            <person name="Akarsu-Egger H."/>
        </authorList>
    </citation>
    <scope>NUCLEOTIDE SEQUENCE [LARGE SCALE GENOMIC DNA]</scope>
    <source>
        <strain evidence="1 2">BNO311</strain>
    </source>
</reference>
<proteinExistence type="predicted"/>
<dbReference type="InterPro" id="IPR011990">
    <property type="entry name" value="TPR-like_helical_dom_sf"/>
</dbReference>
<sequence>MQREVLATLSEAAVLLAETSYYNSKNADDFNLYCEKFEQLAEEVLRSSLQSQDRLLQRQLAIILHQRYRYESQKHLDVLPIDAQLNGKQGVDTVEALQSHPINHELQGFNRLAWSIIERLPSNCDQIIDEIILRTLQITGDIHCSHQQLDAAIQCYQTALDKVKSSENINLFTIRCTITLDLAYIYLSLRADFITAEPLYRTLHHAMKNRTYQSAKLRMIEAKSLSSYYFCLKNLQDAGYSVDYGYDEQWSSKALNRLFEENIEKPQALVSENRHSDAIKILQTFIEKHIYSSHYFVRYYCIMAADLLVYYLAQQGQFQQAVDFGEKYAKHWQGEGYSLNELKELASLQFNLALSYSELEKHDQEISAYYQLIERYQDFTSDDIIRYKLVRSYTNLAYELEQKGNINEALKYYRYSAHNLDDSIERNVMEAMRGVFGLVKLLQREQRFDEELQNIDTAFDTVTEQTEELMTTAEFYELYCELAISRVICLYELGEKNKATQAYHDAQQCLQQDILSPSVAKRLKIKLQEVAKRMSLWQRLRMLFQRIVHYFNK</sequence>
<gene>
    <name evidence="1" type="ORF">HV559_02395</name>
</gene>
<dbReference type="InterPro" id="IPR019734">
    <property type="entry name" value="TPR_rpt"/>
</dbReference>
<evidence type="ECO:0000313" key="1">
    <source>
        <dbReference type="EMBL" id="QLB39816.1"/>
    </source>
</evidence>
<name>A0A7D5HT61_9PAST</name>
<dbReference type="SMART" id="SM00028">
    <property type="entry name" value="TPR"/>
    <property type="match status" value="4"/>
</dbReference>
<dbReference type="AlphaFoldDB" id="A0A7D5HT61"/>
<dbReference type="Gene3D" id="1.25.40.10">
    <property type="entry name" value="Tetratricopeptide repeat domain"/>
    <property type="match status" value="1"/>
</dbReference>
<organism evidence="1 2">
    <name type="scientific">Mannheimia pernigra</name>
    <dbReference type="NCBI Taxonomy" id="111844"/>
    <lineage>
        <taxon>Bacteria</taxon>
        <taxon>Pseudomonadati</taxon>
        <taxon>Pseudomonadota</taxon>
        <taxon>Gammaproteobacteria</taxon>
        <taxon>Pasteurellales</taxon>
        <taxon>Pasteurellaceae</taxon>
        <taxon>Mannheimia</taxon>
    </lineage>
</organism>
<evidence type="ECO:0000313" key="2">
    <source>
        <dbReference type="Proteomes" id="UP000509660"/>
    </source>
</evidence>